<dbReference type="FunFam" id="2.40.10.10:FF:000014">
    <property type="entry name" value="Complement factor D"/>
    <property type="match status" value="1"/>
</dbReference>
<dbReference type="Proteomes" id="UP000765507">
    <property type="component" value="Unassembled WGS sequence"/>
</dbReference>
<evidence type="ECO:0000313" key="7">
    <source>
        <dbReference type="EMBL" id="KAG6922058.1"/>
    </source>
</evidence>
<dbReference type="Gene3D" id="2.40.10.10">
    <property type="entry name" value="Trypsin-like serine proteases"/>
    <property type="match status" value="2"/>
</dbReference>
<evidence type="ECO:0000256" key="5">
    <source>
        <dbReference type="ARBA" id="ARBA00023157"/>
    </source>
</evidence>
<dbReference type="SMART" id="SM00020">
    <property type="entry name" value="Tryp_SPc"/>
    <property type="match status" value="1"/>
</dbReference>
<dbReference type="GO" id="GO:0005737">
    <property type="term" value="C:cytoplasm"/>
    <property type="evidence" value="ECO:0007669"/>
    <property type="project" value="TreeGrafter"/>
</dbReference>
<dbReference type="EMBL" id="JAHGAV010001533">
    <property type="protein sequence ID" value="KAG6922058.1"/>
    <property type="molecule type" value="Genomic_DNA"/>
</dbReference>
<protein>
    <submittedName>
        <fullName evidence="7">Mast cell proteinase-3</fullName>
    </submittedName>
</protein>
<dbReference type="FunFam" id="2.40.10.10:FF:000005">
    <property type="entry name" value="Serine protease 37"/>
    <property type="match status" value="1"/>
</dbReference>
<dbReference type="PANTHER" id="PTHR24271">
    <property type="entry name" value="KALLIKREIN-RELATED"/>
    <property type="match status" value="1"/>
</dbReference>
<feature type="non-terminal residue" evidence="7">
    <location>
        <position position="1"/>
    </location>
</feature>
<evidence type="ECO:0000256" key="2">
    <source>
        <dbReference type="ARBA" id="ARBA00022729"/>
    </source>
</evidence>
<reference evidence="7 8" key="1">
    <citation type="journal article" date="2020" name="G3 (Bethesda)">
        <title>Draft Genome of the Common Snapping Turtle, Chelydra serpentina, a Model for Phenotypic Plasticity in Reptiles.</title>
        <authorList>
            <person name="Das D."/>
            <person name="Singh S.K."/>
            <person name="Bierstedt J."/>
            <person name="Erickson A."/>
            <person name="Galli G.L.J."/>
            <person name="Crossley D.A. 2nd"/>
            <person name="Rhen T."/>
        </authorList>
    </citation>
    <scope>NUCLEOTIDE SEQUENCE [LARGE SCALE GENOMIC DNA]</scope>
    <source>
        <strain evidence="7">KW</strain>
    </source>
</reference>
<keyword evidence="1" id="KW-0645">Protease</keyword>
<evidence type="ECO:0000259" key="6">
    <source>
        <dbReference type="PROSITE" id="PS50240"/>
    </source>
</evidence>
<dbReference type="Pfam" id="PF00089">
    <property type="entry name" value="Trypsin"/>
    <property type="match status" value="1"/>
</dbReference>
<dbReference type="OrthoDB" id="5565075at2759"/>
<organism evidence="7 8">
    <name type="scientific">Chelydra serpentina</name>
    <name type="common">Snapping turtle</name>
    <name type="synonym">Testudo serpentina</name>
    <dbReference type="NCBI Taxonomy" id="8475"/>
    <lineage>
        <taxon>Eukaryota</taxon>
        <taxon>Metazoa</taxon>
        <taxon>Chordata</taxon>
        <taxon>Craniata</taxon>
        <taxon>Vertebrata</taxon>
        <taxon>Euteleostomi</taxon>
        <taxon>Archelosauria</taxon>
        <taxon>Testudinata</taxon>
        <taxon>Testudines</taxon>
        <taxon>Cryptodira</taxon>
        <taxon>Durocryptodira</taxon>
        <taxon>Americhelydia</taxon>
        <taxon>Chelydroidea</taxon>
        <taxon>Chelydridae</taxon>
        <taxon>Chelydra</taxon>
    </lineage>
</organism>
<dbReference type="AlphaFoldDB" id="A0A8T1RZQ1"/>
<dbReference type="GO" id="GO:0004252">
    <property type="term" value="F:serine-type endopeptidase activity"/>
    <property type="evidence" value="ECO:0007669"/>
    <property type="project" value="InterPro"/>
</dbReference>
<dbReference type="PANTHER" id="PTHR24271:SF81">
    <property type="entry name" value="GRANZYME B"/>
    <property type="match status" value="1"/>
</dbReference>
<keyword evidence="3" id="KW-0378">Hydrolase</keyword>
<keyword evidence="4" id="KW-0865">Zymogen</keyword>
<evidence type="ECO:0000313" key="8">
    <source>
        <dbReference type="Proteomes" id="UP000765507"/>
    </source>
</evidence>
<dbReference type="InterPro" id="IPR001314">
    <property type="entry name" value="Peptidase_S1A"/>
</dbReference>
<keyword evidence="3" id="KW-0720">Serine protease</keyword>
<dbReference type="InterPro" id="IPR001254">
    <property type="entry name" value="Trypsin_dom"/>
</dbReference>
<gene>
    <name evidence="7" type="ORF">G0U57_003979</name>
</gene>
<keyword evidence="5" id="KW-1015">Disulfide bond</keyword>
<dbReference type="PROSITE" id="PS00134">
    <property type="entry name" value="TRYPSIN_HIS"/>
    <property type="match status" value="1"/>
</dbReference>
<dbReference type="PRINTS" id="PR00722">
    <property type="entry name" value="CHYMOTRYPSIN"/>
</dbReference>
<comment type="caution">
    <text evidence="7">The sequence shown here is derived from an EMBL/GenBank/DDBJ whole genome shotgun (WGS) entry which is preliminary data.</text>
</comment>
<proteinExistence type="predicted"/>
<dbReference type="GO" id="GO:0006508">
    <property type="term" value="P:proteolysis"/>
    <property type="evidence" value="ECO:0007669"/>
    <property type="project" value="UniProtKB-KW"/>
</dbReference>
<evidence type="ECO:0000256" key="3">
    <source>
        <dbReference type="ARBA" id="ARBA00022825"/>
    </source>
</evidence>
<dbReference type="InterPro" id="IPR018114">
    <property type="entry name" value="TRYPSIN_HIS"/>
</dbReference>
<feature type="domain" description="Peptidase S1" evidence="6">
    <location>
        <begin position="12"/>
        <end position="235"/>
    </location>
</feature>
<evidence type="ECO:0000256" key="1">
    <source>
        <dbReference type="ARBA" id="ARBA00022670"/>
    </source>
</evidence>
<accession>A0A8T1RZQ1</accession>
<sequence>FLLPPGSQAGEIIRGREAQPHSRPYMAHLEIQRGNKSYGCGGFLVLENFVLTAAHCNGDKITVSLGAHNIKQQERSQQKITARQRIPHPQYNRETFNNDIMLLQLSHRAVLNNWVRLIPLSKANSTVGPGSLCSVAGWGRTGWNSRTESDTLREVDLEVMRDNMCELYPGYNRSAMLCVGKPGLGKLPYRGDSGGPLVCNGVAQGITAYVDEDLWDPSVFTRLSTFIPWIQNILQKQH</sequence>
<dbReference type="SUPFAM" id="SSF50494">
    <property type="entry name" value="Trypsin-like serine proteases"/>
    <property type="match status" value="1"/>
</dbReference>
<evidence type="ECO:0000256" key="4">
    <source>
        <dbReference type="ARBA" id="ARBA00023145"/>
    </source>
</evidence>
<dbReference type="InterPro" id="IPR043504">
    <property type="entry name" value="Peptidase_S1_PA_chymotrypsin"/>
</dbReference>
<dbReference type="PROSITE" id="PS50240">
    <property type="entry name" value="TRYPSIN_DOM"/>
    <property type="match status" value="1"/>
</dbReference>
<dbReference type="InterPro" id="IPR009003">
    <property type="entry name" value="Peptidase_S1_PA"/>
</dbReference>
<name>A0A8T1RZQ1_CHESE</name>
<keyword evidence="8" id="KW-1185">Reference proteome</keyword>
<keyword evidence="2" id="KW-0732">Signal</keyword>
<dbReference type="CDD" id="cd00190">
    <property type="entry name" value="Tryp_SPc"/>
    <property type="match status" value="1"/>
</dbReference>